<accession>A0A7X9P0P1</accession>
<dbReference type="InterPro" id="IPR010870">
    <property type="entry name" value="Porin_O/P"/>
</dbReference>
<evidence type="ECO:0000313" key="2">
    <source>
        <dbReference type="Proteomes" id="UP000576082"/>
    </source>
</evidence>
<protein>
    <submittedName>
        <fullName evidence="1">Porin</fullName>
    </submittedName>
</protein>
<keyword evidence="2" id="KW-1185">Reference proteome</keyword>
<comment type="caution">
    <text evidence="1">The sequence shown here is derived from an EMBL/GenBank/DDBJ whole genome shotgun (WGS) entry which is preliminary data.</text>
</comment>
<dbReference type="SUPFAM" id="SSF56935">
    <property type="entry name" value="Porins"/>
    <property type="match status" value="1"/>
</dbReference>
<dbReference type="Gene3D" id="2.40.160.10">
    <property type="entry name" value="Porin"/>
    <property type="match status" value="1"/>
</dbReference>
<organism evidence="1 2">
    <name type="scientific">Flammeovirga aprica JL-4</name>
    <dbReference type="NCBI Taxonomy" id="694437"/>
    <lineage>
        <taxon>Bacteria</taxon>
        <taxon>Pseudomonadati</taxon>
        <taxon>Bacteroidota</taxon>
        <taxon>Cytophagia</taxon>
        <taxon>Cytophagales</taxon>
        <taxon>Flammeovirgaceae</taxon>
        <taxon>Flammeovirga</taxon>
    </lineage>
</organism>
<dbReference type="InterPro" id="IPR023614">
    <property type="entry name" value="Porin_dom_sf"/>
</dbReference>
<dbReference type="EMBL" id="JABANE010000010">
    <property type="protein sequence ID" value="NME67406.1"/>
    <property type="molecule type" value="Genomic_DNA"/>
</dbReference>
<evidence type="ECO:0000313" key="1">
    <source>
        <dbReference type="EMBL" id="NME67406.1"/>
    </source>
</evidence>
<sequence>MEQLLKQSVKGLITLCLLIFISNTYLLAQDISVEDEVKVDTLFNPEQDGEGLIQKSLPREWTDRIKVSGYIQARYNGLFETNPDLSVPQMDKNWGADKGISLRRVRLKVSGWLLDNVYVYMQADFAGSPTLRDAYMDLYFDHHKSTWVRVGQSKVPFGFENMQSSQFRLPLDRSDPINSALPNERDLMAVLYHTPQKVRKVYEYMKENNLKHSGNYGTFALGAFNGQGINQPDKNANLHMVARASWPFQFANNQIMELSVHGYAGQYVLPNASQDLNTEVDNGNGEMTLVSATGHNFKDARVGGTFVWYPQPIGFQAEYNYGVGPEYDPASELVKEKNLHGGYAMLYGKIHYKNHTFFPFSRYLYYHGGKKFEADARAYRVNDLEIGVEWQPNPAYEIVAMYVIADRSTADHGTREFVDQAGNLLRIQMQINF</sequence>
<proteinExistence type="predicted"/>
<gene>
    <name evidence="1" type="ORF">HHU12_05465</name>
</gene>
<dbReference type="RefSeq" id="WP_169655734.1">
    <property type="nucleotide sequence ID" value="NZ_JABANE010000010.1"/>
</dbReference>
<dbReference type="Pfam" id="PF07396">
    <property type="entry name" value="Porin_O_P"/>
    <property type="match status" value="1"/>
</dbReference>
<dbReference type="Proteomes" id="UP000576082">
    <property type="component" value="Unassembled WGS sequence"/>
</dbReference>
<dbReference type="AlphaFoldDB" id="A0A7X9P0P1"/>
<reference evidence="1 2" key="1">
    <citation type="submission" date="2020-04" db="EMBL/GenBank/DDBJ databases">
        <title>Flammeovirga sp. SR4, a novel species isolated from seawater.</title>
        <authorList>
            <person name="Wang X."/>
        </authorList>
    </citation>
    <scope>NUCLEOTIDE SEQUENCE [LARGE SCALE GENOMIC DNA]</scope>
    <source>
        <strain evidence="1 2">ATCC 23126</strain>
    </source>
</reference>
<name>A0A7X9P0P1_9BACT</name>